<evidence type="ECO:0000259" key="2">
    <source>
        <dbReference type="Pfam" id="PF13439"/>
    </source>
</evidence>
<evidence type="ECO:0000259" key="1">
    <source>
        <dbReference type="Pfam" id="PF00534"/>
    </source>
</evidence>
<dbReference type="CDD" id="cd03811">
    <property type="entry name" value="GT4_GT28_WabH-like"/>
    <property type="match status" value="1"/>
</dbReference>
<protein>
    <submittedName>
        <fullName evidence="3">Glycosyltransferase</fullName>
    </submittedName>
</protein>
<reference evidence="4" key="1">
    <citation type="journal article" date="2019" name="Int. J. Syst. Evol. Microbiol.">
        <title>The Global Catalogue of Microorganisms (GCM) 10K type strain sequencing project: providing services to taxonomists for standard genome sequencing and annotation.</title>
        <authorList>
            <consortium name="The Broad Institute Genomics Platform"/>
            <consortium name="The Broad Institute Genome Sequencing Center for Infectious Disease"/>
            <person name="Wu L."/>
            <person name="Ma J."/>
        </authorList>
    </citation>
    <scope>NUCLEOTIDE SEQUENCE [LARGE SCALE GENOMIC DNA]</scope>
    <source>
        <strain evidence="4">JCM 15503</strain>
    </source>
</reference>
<dbReference type="InterPro" id="IPR001296">
    <property type="entry name" value="Glyco_trans_1"/>
</dbReference>
<feature type="domain" description="Glycosyltransferase subfamily 4-like N-terminal" evidence="2">
    <location>
        <begin position="14"/>
        <end position="159"/>
    </location>
</feature>
<feature type="domain" description="Glycosyl transferase family 1" evidence="1">
    <location>
        <begin position="184"/>
        <end position="326"/>
    </location>
</feature>
<keyword evidence="4" id="KW-1185">Reference proteome</keyword>
<dbReference type="RefSeq" id="WP_231011750.1">
    <property type="nucleotide sequence ID" value="NZ_BAAAEW010000003.1"/>
</dbReference>
<dbReference type="Gene3D" id="3.40.50.2000">
    <property type="entry name" value="Glycogen Phosphorylase B"/>
    <property type="match status" value="2"/>
</dbReference>
<comment type="caution">
    <text evidence="3">The sequence shown here is derived from an EMBL/GenBank/DDBJ whole genome shotgun (WGS) entry which is preliminary data.</text>
</comment>
<dbReference type="EMBL" id="BAAAEW010000003">
    <property type="protein sequence ID" value="GAA0740622.1"/>
    <property type="molecule type" value="Genomic_DNA"/>
</dbReference>
<dbReference type="Proteomes" id="UP001500279">
    <property type="component" value="Unassembled WGS sequence"/>
</dbReference>
<dbReference type="SUPFAM" id="SSF53756">
    <property type="entry name" value="UDP-Glycosyltransferase/glycogen phosphorylase"/>
    <property type="match status" value="1"/>
</dbReference>
<sequence>MRVLHVLRDLSRNGGVQRLVHDLALAGLRRGQQPEVVVFHREPGLDYADALRAAGVPVHHVARWQWLRLAGLLRRADAVHAHLFPALYLVGLMKPGSVYTEHNTTNNRRKRAWLQPAERFMYRRYRHVTCISPEVQQALRGFLGTGADDNSCVIYNGVNQPALAAQAQAARQGLATKEGAAVRGYRLAMVGSMTPKKDQATLIRALARLPAQGGQPASLHLAGDGPEREALLALARAEGVAGQVVFHGVVADVPAWLAGMDLYVQSSKWEGFGLAAIEAMACGLPVLCADVPGLSQLANDSSLLFKQGDADQLAAMVQDCRSNPARHAHLLAVGQETAARYSVETLAAELERLYAAPTPSAPPGAAQPRGAA</sequence>
<name>A0ABP3UQM6_9BURK</name>
<dbReference type="Pfam" id="PF13439">
    <property type="entry name" value="Glyco_transf_4"/>
    <property type="match status" value="1"/>
</dbReference>
<organism evidence="3 4">
    <name type="scientific">Ideonella azotifigens</name>
    <dbReference type="NCBI Taxonomy" id="513160"/>
    <lineage>
        <taxon>Bacteria</taxon>
        <taxon>Pseudomonadati</taxon>
        <taxon>Pseudomonadota</taxon>
        <taxon>Betaproteobacteria</taxon>
        <taxon>Burkholderiales</taxon>
        <taxon>Sphaerotilaceae</taxon>
        <taxon>Ideonella</taxon>
    </lineage>
</organism>
<evidence type="ECO:0000313" key="3">
    <source>
        <dbReference type="EMBL" id="GAA0740622.1"/>
    </source>
</evidence>
<gene>
    <name evidence="3" type="ORF">GCM10009107_02420</name>
</gene>
<dbReference type="PANTHER" id="PTHR12526">
    <property type="entry name" value="GLYCOSYLTRANSFERASE"/>
    <property type="match status" value="1"/>
</dbReference>
<accession>A0ABP3UQM6</accession>
<dbReference type="InterPro" id="IPR028098">
    <property type="entry name" value="Glyco_trans_4-like_N"/>
</dbReference>
<proteinExistence type="predicted"/>
<dbReference type="Pfam" id="PF00534">
    <property type="entry name" value="Glycos_transf_1"/>
    <property type="match status" value="1"/>
</dbReference>
<evidence type="ECO:0000313" key="4">
    <source>
        <dbReference type="Proteomes" id="UP001500279"/>
    </source>
</evidence>